<dbReference type="RefSeq" id="WP_179425994.1">
    <property type="nucleotide sequence ID" value="NZ_JACBZP010000001.1"/>
</dbReference>
<evidence type="ECO:0000313" key="3">
    <source>
        <dbReference type="Proteomes" id="UP000539111"/>
    </source>
</evidence>
<dbReference type="EMBL" id="JACBZP010000001">
    <property type="protein sequence ID" value="NYI66555.1"/>
    <property type="molecule type" value="Genomic_DNA"/>
</dbReference>
<gene>
    <name evidence="2" type="ORF">BJY26_000861</name>
</gene>
<accession>A0A7Z0AAI3</accession>
<dbReference type="AlphaFoldDB" id="A0A7Z0AAI3"/>
<reference evidence="2 3" key="1">
    <citation type="submission" date="2020-07" db="EMBL/GenBank/DDBJ databases">
        <title>Sequencing the genomes of 1000 actinobacteria strains.</title>
        <authorList>
            <person name="Klenk H.-P."/>
        </authorList>
    </citation>
    <scope>NUCLEOTIDE SEQUENCE [LARGE SCALE GENOMIC DNA]</scope>
    <source>
        <strain evidence="2 3">DSM 26341</strain>
    </source>
</reference>
<keyword evidence="3" id="KW-1185">Reference proteome</keyword>
<dbReference type="Pfam" id="PF04286">
    <property type="entry name" value="DUF445"/>
    <property type="match status" value="1"/>
</dbReference>
<dbReference type="PANTHER" id="PTHR38442:SF1">
    <property type="entry name" value="INNER MEMBRANE PROTEIN"/>
    <property type="match status" value="1"/>
</dbReference>
<comment type="caution">
    <text evidence="2">The sequence shown here is derived from an EMBL/GenBank/DDBJ whole genome shotgun (WGS) entry which is preliminary data.</text>
</comment>
<protein>
    <submittedName>
        <fullName evidence="2">Uncharacterized membrane-anchored protein YjiN (DUF445 family)</fullName>
    </submittedName>
</protein>
<dbReference type="PANTHER" id="PTHR38442">
    <property type="entry name" value="INNER MEMBRANE PROTEIN-RELATED"/>
    <property type="match status" value="1"/>
</dbReference>
<proteinExistence type="predicted"/>
<name>A0A7Z0AAI3_9MICO</name>
<feature type="transmembrane region" description="Helical" evidence="1">
    <location>
        <begin position="400"/>
        <end position="420"/>
    </location>
</feature>
<dbReference type="Proteomes" id="UP000539111">
    <property type="component" value="Unassembled WGS sequence"/>
</dbReference>
<dbReference type="InterPro" id="IPR007383">
    <property type="entry name" value="DUF445"/>
</dbReference>
<keyword evidence="1" id="KW-0472">Membrane</keyword>
<keyword evidence="1" id="KW-1133">Transmembrane helix</keyword>
<feature type="transmembrane region" description="Helical" evidence="1">
    <location>
        <begin position="24"/>
        <end position="43"/>
    </location>
</feature>
<sequence length="421" mass="46084">MSTTEATISPADLRRRRRLRNMRTLALSLLVLAAIIYVLTQTLTDRTGLWGFVNAAAEAAMVGAMADWFAVTALFRHPLGLPIPHTAIIPTRKETLGRSLADFVASNFLRGSVVRDKVLRAQPSRRAGEWLTPENNRRTVARQAARIAGVAVEKIKDDDVAALVNQVVLPKLAESTKSPILGEFLAGVVQDGAHHGLVDLAATELYVWLRDNPDTVSRIVQGRAPWWSPQWVNDTVTNRIHQELLAWVADVRDRPAHPARASIDKWLAKFADDLQYDDGTRARAEAVINRVLAREDLGGSVLTLWKSVQRSLTESLADEDGVLRARGLAALGDFAKRLTTDPDYAARLDSQLAGAADTLATMFGPELATVISDTVERWDGKEAAEKIELHVGPDLQFIRLNGTVVGALVGVIIYALTLLLP</sequence>
<evidence type="ECO:0000313" key="2">
    <source>
        <dbReference type="EMBL" id="NYI66555.1"/>
    </source>
</evidence>
<keyword evidence="1" id="KW-0812">Transmembrane</keyword>
<evidence type="ECO:0000256" key="1">
    <source>
        <dbReference type="SAM" id="Phobius"/>
    </source>
</evidence>
<dbReference type="GO" id="GO:0005886">
    <property type="term" value="C:plasma membrane"/>
    <property type="evidence" value="ECO:0007669"/>
    <property type="project" value="TreeGrafter"/>
</dbReference>
<organism evidence="2 3">
    <name type="scientific">Spelaeicoccus albus</name>
    <dbReference type="NCBI Taxonomy" id="1280376"/>
    <lineage>
        <taxon>Bacteria</taxon>
        <taxon>Bacillati</taxon>
        <taxon>Actinomycetota</taxon>
        <taxon>Actinomycetes</taxon>
        <taxon>Micrococcales</taxon>
        <taxon>Brevibacteriaceae</taxon>
        <taxon>Spelaeicoccus</taxon>
    </lineage>
</organism>